<protein>
    <recommendedName>
        <fullName evidence="2">BRCT domain-containing protein</fullName>
    </recommendedName>
</protein>
<organism evidence="3 4">
    <name type="scientific">Sanghuangporus baumii</name>
    <name type="common">Phellinus baumii</name>
    <dbReference type="NCBI Taxonomy" id="108892"/>
    <lineage>
        <taxon>Eukaryota</taxon>
        <taxon>Fungi</taxon>
        <taxon>Dikarya</taxon>
        <taxon>Basidiomycota</taxon>
        <taxon>Agaricomycotina</taxon>
        <taxon>Agaricomycetes</taxon>
        <taxon>Hymenochaetales</taxon>
        <taxon>Hymenochaetaceae</taxon>
        <taxon>Sanghuangporus</taxon>
    </lineage>
</organism>
<feature type="compositionally biased region" description="Low complexity" evidence="1">
    <location>
        <begin position="1"/>
        <end position="17"/>
    </location>
</feature>
<dbReference type="OrthoDB" id="3267102at2759"/>
<dbReference type="EMBL" id="LNZH02000032">
    <property type="protein sequence ID" value="OCB92103.1"/>
    <property type="molecule type" value="Genomic_DNA"/>
</dbReference>
<keyword evidence="4" id="KW-1185">Reference proteome</keyword>
<proteinExistence type="predicted"/>
<dbReference type="AlphaFoldDB" id="A0A9Q5NBU4"/>
<feature type="compositionally biased region" description="Basic and acidic residues" evidence="1">
    <location>
        <begin position="684"/>
        <end position="696"/>
    </location>
</feature>
<dbReference type="Proteomes" id="UP000757232">
    <property type="component" value="Unassembled WGS sequence"/>
</dbReference>
<evidence type="ECO:0000313" key="3">
    <source>
        <dbReference type="EMBL" id="OCB92103.1"/>
    </source>
</evidence>
<dbReference type="PROSITE" id="PS50172">
    <property type="entry name" value="BRCT"/>
    <property type="match status" value="1"/>
</dbReference>
<feature type="region of interest" description="Disordered" evidence="1">
    <location>
        <begin position="326"/>
        <end position="427"/>
    </location>
</feature>
<feature type="compositionally biased region" description="Polar residues" evidence="1">
    <location>
        <begin position="344"/>
        <end position="356"/>
    </location>
</feature>
<feature type="region of interest" description="Disordered" evidence="1">
    <location>
        <begin position="629"/>
        <end position="696"/>
    </location>
</feature>
<comment type="caution">
    <text evidence="3">The sequence shown here is derived from an EMBL/GenBank/DDBJ whole genome shotgun (WGS) entry which is preliminary data.</text>
</comment>
<dbReference type="InterPro" id="IPR036420">
    <property type="entry name" value="BRCT_dom_sf"/>
</dbReference>
<evidence type="ECO:0000256" key="1">
    <source>
        <dbReference type="SAM" id="MobiDB-lite"/>
    </source>
</evidence>
<sequence length="765" mass="84834">MFSSSSFSQPSSSPTPSNTQIFVDTAGHPLPIFVESNGIRDNRPKLIRTLRNYGANICVDVSLARIIVVEPHTSEGRQFVRDWGMDPGKVILEVAWIHRCLEAGRALLENEAWGGCGNLDGTPLENEPENDGDQGLFTHSRAFGLNGEQSSQPHTRIDLGPSSRRRSSLLPTPHPAATDHNAPSSVSQFSQDIASSSFHRSPTPPPPSVQTQVPLPFNTQHQVPQQFSQNALPNVPNMPNMTPNMLASYGQLVPQPQFNINGMNPQMMNPQMLQAFMSNPEMLMNAMTAMMMMQGMTGNGPFMPPGWQGQAPQSYMQLPSQVYPTMQPVQPQPLDSVPSEKINRSLSPLPTFTTVNDSESDSSSPPTQSILRQRARKRHRESSNLTYPKPPNRSRSPSDCHSKKRNKKRPSLSTEHTASQGLPLERNQAQPIGIFTHRDGKPMTFFVQVQMRNRQNIIKQIKINGGKIEADPPKADFILLDTRPGKDRDLWMKTVRDSGRFALGPGFIEACVNSKGLVEEDGFIIESKRRLSTAQGKNGSNSAESEEHESPSVVEMIMFTGGRNPFTSEEIRYALRLAEYLLRENYRISMQQLGDELASRAPRHPAKSWMNLLYKEHRAELELIRDQAAGQERRKHKGSPANALSGSEPEVEAQLMQPVEATNAESSSGAGSGQPNGSRNDGAGPERVDPEDPSKLYNDDLKTIIDFFANPPAGVVEDEALWIALASKHNCRTASRWQNFYEANQGVVDQRLRDALNIRSEDTTT</sequence>
<accession>A0A9Q5NBU4</accession>
<name>A0A9Q5NBU4_SANBA</name>
<feature type="compositionally biased region" description="Polar residues" evidence="1">
    <location>
        <begin position="663"/>
        <end position="679"/>
    </location>
</feature>
<reference evidence="3" key="1">
    <citation type="submission" date="2016-06" db="EMBL/GenBank/DDBJ databases">
        <title>Draft Genome sequence of the fungus Inonotus baumii.</title>
        <authorList>
            <person name="Zhu H."/>
            <person name="Lin W."/>
        </authorList>
    </citation>
    <scope>NUCLEOTIDE SEQUENCE</scope>
    <source>
        <strain evidence="3">821</strain>
    </source>
</reference>
<gene>
    <name evidence="3" type="ORF">A7U60_g558</name>
</gene>
<evidence type="ECO:0000313" key="4">
    <source>
        <dbReference type="Proteomes" id="UP000757232"/>
    </source>
</evidence>
<feature type="region of interest" description="Disordered" evidence="1">
    <location>
        <begin position="119"/>
        <end position="214"/>
    </location>
</feature>
<feature type="domain" description="BRCT" evidence="2">
    <location>
        <begin position="32"/>
        <end position="107"/>
    </location>
</feature>
<feature type="compositionally biased region" description="Polar residues" evidence="1">
    <location>
        <begin position="181"/>
        <end position="200"/>
    </location>
</feature>
<feature type="region of interest" description="Disordered" evidence="1">
    <location>
        <begin position="1"/>
        <end position="21"/>
    </location>
</feature>
<evidence type="ECO:0000259" key="2">
    <source>
        <dbReference type="PROSITE" id="PS50172"/>
    </source>
</evidence>
<feature type="region of interest" description="Disordered" evidence="1">
    <location>
        <begin position="530"/>
        <end position="552"/>
    </location>
</feature>
<dbReference type="Gene3D" id="3.40.50.10190">
    <property type="entry name" value="BRCT domain"/>
    <property type="match status" value="1"/>
</dbReference>
<dbReference type="InterPro" id="IPR001357">
    <property type="entry name" value="BRCT_dom"/>
</dbReference>
<feature type="compositionally biased region" description="Polar residues" evidence="1">
    <location>
        <begin position="411"/>
        <end position="420"/>
    </location>
</feature>